<sequence>MSDVKKLGGVGNEWSEKRGGMDNKWCVKCVMENEWCVTNLVWGANVKSLEAWEMSDFKGLNVKIMDRLVLRRKFPLSHNWAVITRILGLDDRHTLRNAVSRHFQRKMNNKSAHAQKKNPNMPFIQPPNFN</sequence>
<comment type="caution">
    <text evidence="2">The sequence shown here is derived from an EMBL/GenBank/DDBJ whole genome shotgun (WGS) entry which is preliminary data.</text>
</comment>
<proteinExistence type="predicted"/>
<keyword evidence="3" id="KW-1185">Reference proteome</keyword>
<feature type="compositionally biased region" description="Basic residues" evidence="1">
    <location>
        <begin position="106"/>
        <end position="116"/>
    </location>
</feature>
<accession>A0A4Y2KH13</accession>
<name>A0A4Y2KH13_ARAVE</name>
<dbReference type="EMBL" id="BGPR01004597">
    <property type="protein sequence ID" value="GBN01242.1"/>
    <property type="molecule type" value="Genomic_DNA"/>
</dbReference>
<evidence type="ECO:0000256" key="1">
    <source>
        <dbReference type="SAM" id="MobiDB-lite"/>
    </source>
</evidence>
<organism evidence="2 3">
    <name type="scientific">Araneus ventricosus</name>
    <name type="common">Orbweaver spider</name>
    <name type="synonym">Epeira ventricosa</name>
    <dbReference type="NCBI Taxonomy" id="182803"/>
    <lineage>
        <taxon>Eukaryota</taxon>
        <taxon>Metazoa</taxon>
        <taxon>Ecdysozoa</taxon>
        <taxon>Arthropoda</taxon>
        <taxon>Chelicerata</taxon>
        <taxon>Arachnida</taxon>
        <taxon>Araneae</taxon>
        <taxon>Araneomorphae</taxon>
        <taxon>Entelegynae</taxon>
        <taxon>Araneoidea</taxon>
        <taxon>Araneidae</taxon>
        <taxon>Araneus</taxon>
    </lineage>
</organism>
<dbReference type="Proteomes" id="UP000499080">
    <property type="component" value="Unassembled WGS sequence"/>
</dbReference>
<evidence type="ECO:0000313" key="2">
    <source>
        <dbReference type="EMBL" id="GBN01242.1"/>
    </source>
</evidence>
<evidence type="ECO:0000313" key="3">
    <source>
        <dbReference type="Proteomes" id="UP000499080"/>
    </source>
</evidence>
<dbReference type="AlphaFoldDB" id="A0A4Y2KH13"/>
<protein>
    <submittedName>
        <fullName evidence="2">Uncharacterized protein</fullName>
    </submittedName>
</protein>
<feature type="region of interest" description="Disordered" evidence="1">
    <location>
        <begin position="106"/>
        <end position="130"/>
    </location>
</feature>
<reference evidence="2 3" key="1">
    <citation type="journal article" date="2019" name="Sci. Rep.">
        <title>Orb-weaving spider Araneus ventricosus genome elucidates the spidroin gene catalogue.</title>
        <authorList>
            <person name="Kono N."/>
            <person name="Nakamura H."/>
            <person name="Ohtoshi R."/>
            <person name="Moran D.A.P."/>
            <person name="Shinohara A."/>
            <person name="Yoshida Y."/>
            <person name="Fujiwara M."/>
            <person name="Mori M."/>
            <person name="Tomita M."/>
            <person name="Arakawa K."/>
        </authorList>
    </citation>
    <scope>NUCLEOTIDE SEQUENCE [LARGE SCALE GENOMIC DNA]</scope>
</reference>
<gene>
    <name evidence="2" type="ORF">AVEN_86110_1</name>
</gene>